<keyword evidence="9" id="KW-1015">Disulfide bond</keyword>
<evidence type="ECO:0000256" key="2">
    <source>
        <dbReference type="ARBA" id="ARBA00010983"/>
    </source>
</evidence>
<dbReference type="GeneID" id="106176375"/>
<evidence type="ECO:0000256" key="6">
    <source>
        <dbReference type="ARBA" id="ARBA00023136"/>
    </source>
</evidence>
<dbReference type="RefSeq" id="XP_013414188.1">
    <property type="nucleotide sequence ID" value="XM_013558734.2"/>
</dbReference>
<feature type="compositionally biased region" description="Basic and acidic residues" evidence="11">
    <location>
        <begin position="520"/>
        <end position="532"/>
    </location>
</feature>
<evidence type="ECO:0000256" key="3">
    <source>
        <dbReference type="ARBA" id="ARBA00022692"/>
    </source>
</evidence>
<evidence type="ECO:0000256" key="5">
    <source>
        <dbReference type="ARBA" id="ARBA00022989"/>
    </source>
</evidence>
<feature type="disulfide bond" evidence="9">
    <location>
        <begin position="137"/>
        <end position="171"/>
    </location>
</feature>
<dbReference type="PROSITE" id="PS00804">
    <property type="entry name" value="CALRETICULIN_2"/>
    <property type="match status" value="1"/>
</dbReference>
<evidence type="ECO:0000313" key="13">
    <source>
        <dbReference type="RefSeq" id="XP_013414188.1"/>
    </source>
</evidence>
<accession>A0A1S3JV30</accession>
<dbReference type="GO" id="GO:0006457">
    <property type="term" value="P:protein folding"/>
    <property type="evidence" value="ECO:0007669"/>
    <property type="project" value="InterPro"/>
</dbReference>
<dbReference type="GO" id="GO:0036503">
    <property type="term" value="P:ERAD pathway"/>
    <property type="evidence" value="ECO:0007669"/>
    <property type="project" value="TreeGrafter"/>
</dbReference>
<evidence type="ECO:0000313" key="12">
    <source>
        <dbReference type="Proteomes" id="UP000085678"/>
    </source>
</evidence>
<dbReference type="InParanoid" id="A0A1S3JV30"/>
<protein>
    <submittedName>
        <fullName evidence="13">Calnexin isoform X1</fullName>
    </submittedName>
</protein>
<keyword evidence="7 10" id="KW-0143">Chaperone</keyword>
<organism evidence="12 13">
    <name type="scientific">Lingula anatina</name>
    <name type="common">Brachiopod</name>
    <name type="synonym">Lingula unguis</name>
    <dbReference type="NCBI Taxonomy" id="7574"/>
    <lineage>
        <taxon>Eukaryota</taxon>
        <taxon>Metazoa</taxon>
        <taxon>Spiralia</taxon>
        <taxon>Lophotrochozoa</taxon>
        <taxon>Brachiopoda</taxon>
        <taxon>Linguliformea</taxon>
        <taxon>Lingulata</taxon>
        <taxon>Lingulida</taxon>
        <taxon>Linguloidea</taxon>
        <taxon>Lingulidae</taxon>
        <taxon>Lingula</taxon>
    </lineage>
</organism>
<dbReference type="Gene3D" id="2.10.250.10">
    <property type="entry name" value="Calreticulin/calnexin, P domain"/>
    <property type="match status" value="1"/>
</dbReference>
<keyword evidence="5 10" id="KW-1133">Transmembrane helix</keyword>
<evidence type="ECO:0000256" key="10">
    <source>
        <dbReference type="RuleBase" id="RU362126"/>
    </source>
</evidence>
<dbReference type="KEGG" id="lak:106176375"/>
<dbReference type="SUPFAM" id="SSF49899">
    <property type="entry name" value="Concanavalin A-like lectins/glucanases"/>
    <property type="match status" value="1"/>
</dbReference>
<name>A0A1S3JV30_LINAN</name>
<feature type="signal peptide" evidence="10">
    <location>
        <begin position="1"/>
        <end position="20"/>
    </location>
</feature>
<dbReference type="InterPro" id="IPR001580">
    <property type="entry name" value="Calret/calnex"/>
</dbReference>
<feature type="transmembrane region" description="Helical" evidence="10">
    <location>
        <begin position="463"/>
        <end position="484"/>
    </location>
</feature>
<proteinExistence type="inferred from homology"/>
<dbReference type="InterPro" id="IPR009033">
    <property type="entry name" value="Calreticulin/calnexin_P_dom_sf"/>
</dbReference>
<feature type="compositionally biased region" description="Basic and acidic residues" evidence="11">
    <location>
        <begin position="251"/>
        <end position="279"/>
    </location>
</feature>
<evidence type="ECO:0000256" key="11">
    <source>
        <dbReference type="SAM" id="MobiDB-lite"/>
    </source>
</evidence>
<dbReference type="PANTHER" id="PTHR11073:SF1">
    <property type="entry name" value="CALNEXIN 14D-RELATED"/>
    <property type="match status" value="1"/>
</dbReference>
<keyword evidence="6 10" id="KW-0472">Membrane</keyword>
<dbReference type="SUPFAM" id="SSF63887">
    <property type="entry name" value="P-domain of calnexin/calreticulin"/>
    <property type="match status" value="1"/>
</dbReference>
<comment type="function">
    <text evidence="8">Calcium-binding protein that interacts with newly synthesized monoglucosylated glycoproteins in the endoplasmic reticulum. It may act in assisting protein assembly and/or in the retention within the ER of unassembled protein subunits. It seems to play a major role in the quality control apparatus of the ER by the retention of incorrectly folded proteins. Required for embryogenesis and larval development under heat and ER stress conditions. May be important for germ cell development. Involved in neuronal necrotic cell death.</text>
</comment>
<dbReference type="OrthoDB" id="1938156at2759"/>
<keyword evidence="4 10" id="KW-0256">Endoplasmic reticulum</keyword>
<feature type="compositionally biased region" description="Basic residues" evidence="11">
    <location>
        <begin position="580"/>
        <end position="590"/>
    </location>
</feature>
<dbReference type="PROSITE" id="PS00803">
    <property type="entry name" value="CALRETICULIN_1"/>
    <property type="match status" value="1"/>
</dbReference>
<dbReference type="GO" id="GO:0005789">
    <property type="term" value="C:endoplasmic reticulum membrane"/>
    <property type="evidence" value="ECO:0007669"/>
    <property type="project" value="UniProtKB-SubCell"/>
</dbReference>
<feature type="compositionally biased region" description="Acidic residues" evidence="11">
    <location>
        <begin position="550"/>
        <end position="570"/>
    </location>
</feature>
<evidence type="ECO:0000256" key="1">
    <source>
        <dbReference type="ARBA" id="ARBA00004115"/>
    </source>
</evidence>
<dbReference type="InterPro" id="IPR013320">
    <property type="entry name" value="ConA-like_dom_sf"/>
</dbReference>
<dbReference type="FunFam" id="2.60.120.200:FF:000011">
    <property type="entry name" value="Probable calnexin"/>
    <property type="match status" value="1"/>
</dbReference>
<gene>
    <name evidence="13" type="primary">LOC106176375</name>
</gene>
<comment type="subcellular location">
    <subcellularLocation>
        <location evidence="1">Endoplasmic reticulum membrane</location>
        <topology evidence="1">Single-pass type I membrane protein</topology>
    </subcellularLocation>
</comment>
<dbReference type="FunCoup" id="A0A1S3JV30">
    <property type="interactions" value="1627"/>
</dbReference>
<feature type="region of interest" description="Disordered" evidence="11">
    <location>
        <begin position="238"/>
        <end position="323"/>
    </location>
</feature>
<sequence length="590" mass="66798">MNSWMFLVLMLTVCCHIVKSEGEAEPVETEKKVQYFPPEISGSPHFLETFDDPGVLNNKWILSDTKKDDTEEAIAKYEGKWNIEEPKSNPLQGDLGLVLKSRAKLHAIAAKFSKPFEFTGQQLVVQYEVKFQEGMECGGAYIKLLSHSKDMNLKKLNDKTPYTIMFGPDKCGMDHKLHFILRHTNKKSGQAEEKHAKKPSGSLDGYFTDKKTHLFTLVIADDNSFEIYVDQELVNSGNLLEDMSPPVNPPKEIEDKNDKKPEDWDEREKIPDPDATKPDDWDETQPETIVDPDAAKPSGWLDDEPELIPDPEAEKPSDWDEDMDGEWEAPQISNPKCEGAPGCGKWTPPTIKNPKYKGKWSAPKIDNPNYKGKWKPRMIPNPDYYEDLTPYKVTPFSAVALELWTMTEDILFDNFIITDSKATADSLAEQTWALKKKEEEKKINSSGKSVIDAVMDAAQERPWLWAVIALVVILPVVLIVAYCCMSSDKPSQVDDIAARKKFDDEKTEAEEEKEEEKAGEEEKAEASEESKAGGDAGTGVRRRTKKSDLEVEEENKEGDDEEEEEEEEASESQSNSSPRKSPRKRKPRKD</sequence>
<dbReference type="GO" id="GO:0005509">
    <property type="term" value="F:calcium ion binding"/>
    <property type="evidence" value="ECO:0007669"/>
    <property type="project" value="InterPro"/>
</dbReference>
<evidence type="ECO:0000256" key="7">
    <source>
        <dbReference type="ARBA" id="ARBA00023186"/>
    </source>
</evidence>
<dbReference type="InterPro" id="IPR018124">
    <property type="entry name" value="Calret/calnex_CS"/>
</dbReference>
<dbReference type="Pfam" id="PF00262">
    <property type="entry name" value="Calreticulin"/>
    <property type="match status" value="1"/>
</dbReference>
<keyword evidence="3 10" id="KW-0812">Transmembrane</keyword>
<dbReference type="FunFam" id="2.10.250.10:FF:000001">
    <property type="entry name" value="Calnexin homolog"/>
    <property type="match status" value="1"/>
</dbReference>
<comment type="similarity">
    <text evidence="2 10">Belongs to the calreticulin family.</text>
</comment>
<dbReference type="GO" id="GO:0051082">
    <property type="term" value="F:unfolded protein binding"/>
    <property type="evidence" value="ECO:0007669"/>
    <property type="project" value="InterPro"/>
</dbReference>
<keyword evidence="12" id="KW-1185">Reference proteome</keyword>
<dbReference type="STRING" id="7574.A0A1S3JV30"/>
<feature type="region of interest" description="Disordered" evidence="11">
    <location>
        <begin position="502"/>
        <end position="590"/>
    </location>
</feature>
<evidence type="ECO:0000256" key="9">
    <source>
        <dbReference type="PIRSR" id="PIRSR601580-3"/>
    </source>
</evidence>
<evidence type="ECO:0000256" key="4">
    <source>
        <dbReference type="ARBA" id="ARBA00022824"/>
    </source>
</evidence>
<dbReference type="PRINTS" id="PR00626">
    <property type="entry name" value="CALRETICULIN"/>
</dbReference>
<reference evidence="13" key="1">
    <citation type="submission" date="2025-08" db="UniProtKB">
        <authorList>
            <consortium name="RefSeq"/>
        </authorList>
    </citation>
    <scope>IDENTIFICATION</scope>
    <source>
        <tissue evidence="13">Gonads</tissue>
    </source>
</reference>
<feature type="chain" id="PRO_5010001388" evidence="10">
    <location>
        <begin position="21"/>
        <end position="590"/>
    </location>
</feature>
<dbReference type="Proteomes" id="UP000085678">
    <property type="component" value="Unplaced"/>
</dbReference>
<dbReference type="Gene3D" id="2.60.120.200">
    <property type="match status" value="1"/>
</dbReference>
<feature type="compositionally biased region" description="Acidic residues" evidence="11">
    <location>
        <begin position="301"/>
        <end position="311"/>
    </location>
</feature>
<keyword evidence="10" id="KW-0732">Signal</keyword>
<evidence type="ECO:0000256" key="8">
    <source>
        <dbReference type="ARBA" id="ARBA00053392"/>
    </source>
</evidence>
<dbReference type="AlphaFoldDB" id="A0A1S3JV30"/>
<dbReference type="PANTHER" id="PTHR11073">
    <property type="entry name" value="CALRETICULIN AND CALNEXIN"/>
    <property type="match status" value="1"/>
</dbReference>
<feature type="compositionally biased region" description="Acidic residues" evidence="11">
    <location>
        <begin position="505"/>
        <end position="519"/>
    </location>
</feature>